<protein>
    <submittedName>
        <fullName evidence="1">Uncharacterized protein</fullName>
    </submittedName>
</protein>
<keyword evidence="2" id="KW-1185">Reference proteome</keyword>
<dbReference type="OrthoDB" id="26401at2759"/>
<organism evidence="1 2">
    <name type="scientific">Strongylus vulgaris</name>
    <name type="common">Blood worm</name>
    <dbReference type="NCBI Taxonomy" id="40348"/>
    <lineage>
        <taxon>Eukaryota</taxon>
        <taxon>Metazoa</taxon>
        <taxon>Ecdysozoa</taxon>
        <taxon>Nematoda</taxon>
        <taxon>Chromadorea</taxon>
        <taxon>Rhabditida</taxon>
        <taxon>Rhabditina</taxon>
        <taxon>Rhabditomorpha</taxon>
        <taxon>Strongyloidea</taxon>
        <taxon>Strongylidae</taxon>
        <taxon>Strongylus</taxon>
    </lineage>
</organism>
<sequence>MLTTHLPFLMGPTMLNLKIDPLIQTSAVTGLGILFAQTGHTNVVNKLLNEGCVIRTFDYDVKCIPGGALVTWKAAELPEVFIAISTHNFL</sequence>
<name>A0A3P7JDP0_STRVU</name>
<reference evidence="1 2" key="1">
    <citation type="submission" date="2018-11" db="EMBL/GenBank/DDBJ databases">
        <authorList>
            <consortium name="Pathogen Informatics"/>
        </authorList>
    </citation>
    <scope>NUCLEOTIDE SEQUENCE [LARGE SCALE GENOMIC DNA]</scope>
</reference>
<evidence type="ECO:0000313" key="1">
    <source>
        <dbReference type="EMBL" id="VDM81446.1"/>
    </source>
</evidence>
<dbReference type="Proteomes" id="UP000270094">
    <property type="component" value="Unassembled WGS sequence"/>
</dbReference>
<accession>A0A3P7JDP0</accession>
<evidence type="ECO:0000313" key="2">
    <source>
        <dbReference type="Proteomes" id="UP000270094"/>
    </source>
</evidence>
<dbReference type="AlphaFoldDB" id="A0A3P7JDP0"/>
<proteinExistence type="predicted"/>
<dbReference type="EMBL" id="UYYB01112943">
    <property type="protein sequence ID" value="VDM81446.1"/>
    <property type="molecule type" value="Genomic_DNA"/>
</dbReference>
<gene>
    <name evidence="1" type="ORF">SVUK_LOCUS16444</name>
</gene>